<name>A0A7W5YD59_9ACTN</name>
<dbReference type="AlphaFoldDB" id="A0A7W5YD59"/>
<accession>A0A7W5YD59</accession>
<proteinExistence type="predicted"/>
<dbReference type="EMBL" id="JACIBV010000003">
    <property type="protein sequence ID" value="MBB3733908.1"/>
    <property type="molecule type" value="Genomic_DNA"/>
</dbReference>
<evidence type="ECO:0000313" key="2">
    <source>
        <dbReference type="Proteomes" id="UP000579945"/>
    </source>
</evidence>
<sequence>MWGVLINRGRRLIRQKGSNSQDSWVRSVRLFQLT</sequence>
<evidence type="ECO:0000313" key="1">
    <source>
        <dbReference type="EMBL" id="MBB3733908.1"/>
    </source>
</evidence>
<organism evidence="1 2">
    <name type="scientific">Nonomuraea dietziae</name>
    <dbReference type="NCBI Taxonomy" id="65515"/>
    <lineage>
        <taxon>Bacteria</taxon>
        <taxon>Bacillati</taxon>
        <taxon>Actinomycetota</taxon>
        <taxon>Actinomycetes</taxon>
        <taxon>Streptosporangiales</taxon>
        <taxon>Streptosporangiaceae</taxon>
        <taxon>Nonomuraea</taxon>
    </lineage>
</organism>
<keyword evidence="2" id="KW-1185">Reference proteome</keyword>
<dbReference type="Proteomes" id="UP000579945">
    <property type="component" value="Unassembled WGS sequence"/>
</dbReference>
<comment type="caution">
    <text evidence="1">The sequence shown here is derived from an EMBL/GenBank/DDBJ whole genome shotgun (WGS) entry which is preliminary data.</text>
</comment>
<gene>
    <name evidence="1" type="ORF">FHR33_009861</name>
</gene>
<protein>
    <submittedName>
        <fullName evidence="1">Uncharacterized protein</fullName>
    </submittedName>
</protein>
<reference evidence="1 2" key="1">
    <citation type="submission" date="2020-08" db="EMBL/GenBank/DDBJ databases">
        <title>Sequencing the genomes of 1000 actinobacteria strains.</title>
        <authorList>
            <person name="Klenk H.-P."/>
        </authorList>
    </citation>
    <scope>NUCLEOTIDE SEQUENCE [LARGE SCALE GENOMIC DNA]</scope>
    <source>
        <strain evidence="1 2">DSM 44320</strain>
    </source>
</reference>